<accession>A0A834IVU1</accession>
<gene>
    <name evidence="1" type="ORF">GWI33_008359</name>
</gene>
<evidence type="ECO:0000313" key="2">
    <source>
        <dbReference type="Proteomes" id="UP000625711"/>
    </source>
</evidence>
<organism evidence="1 2">
    <name type="scientific">Rhynchophorus ferrugineus</name>
    <name type="common">Red palm weevil</name>
    <name type="synonym">Curculio ferrugineus</name>
    <dbReference type="NCBI Taxonomy" id="354439"/>
    <lineage>
        <taxon>Eukaryota</taxon>
        <taxon>Metazoa</taxon>
        <taxon>Ecdysozoa</taxon>
        <taxon>Arthropoda</taxon>
        <taxon>Hexapoda</taxon>
        <taxon>Insecta</taxon>
        <taxon>Pterygota</taxon>
        <taxon>Neoptera</taxon>
        <taxon>Endopterygota</taxon>
        <taxon>Coleoptera</taxon>
        <taxon>Polyphaga</taxon>
        <taxon>Cucujiformia</taxon>
        <taxon>Curculionidae</taxon>
        <taxon>Dryophthorinae</taxon>
        <taxon>Rhynchophorus</taxon>
    </lineage>
</organism>
<proteinExistence type="predicted"/>
<name>A0A834IVU1_RHYFE</name>
<sequence>MIIQPTHTCTIYLLHTNLPKVMSCVTVSSRDTTTVCVNVRIDGECPDVFETGFGVFVKFSLSPDNFRVGGSMGAGDLCFNGSSSGFLLKRRALCVRRSVFTG</sequence>
<protein>
    <submittedName>
        <fullName evidence="1">Uncharacterized protein</fullName>
    </submittedName>
</protein>
<evidence type="ECO:0000313" key="1">
    <source>
        <dbReference type="EMBL" id="KAF7286057.1"/>
    </source>
</evidence>
<reference evidence="1" key="1">
    <citation type="submission" date="2020-08" db="EMBL/GenBank/DDBJ databases">
        <title>Genome sequencing and assembly of the red palm weevil Rhynchophorus ferrugineus.</title>
        <authorList>
            <person name="Dias G.B."/>
            <person name="Bergman C.M."/>
            <person name="Manee M."/>
        </authorList>
    </citation>
    <scope>NUCLEOTIDE SEQUENCE</scope>
    <source>
        <strain evidence="1">AA-2017</strain>
        <tissue evidence="1">Whole larva</tissue>
    </source>
</reference>
<dbReference type="Proteomes" id="UP000625711">
    <property type="component" value="Unassembled WGS sequence"/>
</dbReference>
<comment type="caution">
    <text evidence="1">The sequence shown here is derived from an EMBL/GenBank/DDBJ whole genome shotgun (WGS) entry which is preliminary data.</text>
</comment>
<dbReference type="EMBL" id="JAACXV010000039">
    <property type="protein sequence ID" value="KAF7286057.1"/>
    <property type="molecule type" value="Genomic_DNA"/>
</dbReference>
<keyword evidence="2" id="KW-1185">Reference proteome</keyword>
<dbReference type="AlphaFoldDB" id="A0A834IVU1"/>